<dbReference type="Gene3D" id="3.30.1050.10">
    <property type="entry name" value="SCP2 sterol-binding domain"/>
    <property type="match status" value="1"/>
</dbReference>
<dbReference type="Pfam" id="PF02036">
    <property type="entry name" value="SCP2"/>
    <property type="match status" value="1"/>
</dbReference>
<proteinExistence type="predicted"/>
<name>Q6L1K8_PICTO</name>
<organism evidence="2 3">
    <name type="scientific">Picrophilus torridus (strain ATCC 700027 / DSM 9790 / JCM 10055 / NBRC 100828 / KAW 2/3)</name>
    <dbReference type="NCBI Taxonomy" id="1122961"/>
    <lineage>
        <taxon>Archaea</taxon>
        <taxon>Methanobacteriati</taxon>
        <taxon>Thermoplasmatota</taxon>
        <taxon>Thermoplasmata</taxon>
        <taxon>Thermoplasmatales</taxon>
        <taxon>Picrophilaceae</taxon>
        <taxon>Picrophilus</taxon>
    </lineage>
</organism>
<dbReference type="GeneID" id="2844590"/>
<dbReference type="SUPFAM" id="SSF55718">
    <property type="entry name" value="SCP-like"/>
    <property type="match status" value="1"/>
</dbReference>
<dbReference type="Proteomes" id="UP000000438">
    <property type="component" value="Chromosome"/>
</dbReference>
<dbReference type="RefSeq" id="WP_011177360.1">
    <property type="nucleotide sequence ID" value="NC_005877.1"/>
</dbReference>
<dbReference type="HOGENOM" id="CLU_173013_0_0_2"/>
<dbReference type="KEGG" id="pto:PTO0559"/>
<dbReference type="EMBL" id="AE017261">
    <property type="protein sequence ID" value="AAT43144.1"/>
    <property type="molecule type" value="Genomic_DNA"/>
</dbReference>
<gene>
    <name evidence="2" type="ordered locus">PTO0559</name>
</gene>
<dbReference type="InParanoid" id="Q6L1K8"/>
<feature type="domain" description="SCP2" evidence="1">
    <location>
        <begin position="17"/>
        <end position="108"/>
    </location>
</feature>
<dbReference type="STRING" id="263820.PTO0559"/>
<dbReference type="InterPro" id="IPR003033">
    <property type="entry name" value="SCP2_sterol-bd_dom"/>
</dbReference>
<dbReference type="OrthoDB" id="56072at2157"/>
<accession>Q6L1K8</accession>
<reference evidence="2 3" key="1">
    <citation type="journal article" date="2004" name="Proc. Natl. Acad. Sci. U.S.A.">
        <title>Genome sequence of Picrophilus torridus and its implications for life around pH 0.</title>
        <authorList>
            <person name="Futterer O."/>
            <person name="Angelov A."/>
            <person name="Liesegang H."/>
            <person name="Gottschalk G."/>
            <person name="Schleper C."/>
            <person name="Schepers B."/>
            <person name="Dock C."/>
            <person name="Antranikian G."/>
            <person name="Liebl W."/>
        </authorList>
    </citation>
    <scope>NUCLEOTIDE SEQUENCE [LARGE SCALE GENOMIC DNA]</scope>
    <source>
        <strain evidence="3">ATCC 700027 / DSM 9790 / JCM 10055 / NBRC 100828</strain>
    </source>
</reference>
<dbReference type="PaxDb" id="263820-PTO0559"/>
<sequence>MKETLQELVDKANNKIRDDPKYADKLKNVNKTITITFDDKETYHFKVENGHITNPEEGKVPADIEVSVSSENFKKILNKEMNAMDAYLNKKIIIKSSLMDKLLLSDLLK</sequence>
<evidence type="ECO:0000313" key="2">
    <source>
        <dbReference type="EMBL" id="AAT43144.1"/>
    </source>
</evidence>
<dbReference type="eggNOG" id="arCOG01843">
    <property type="taxonomic scope" value="Archaea"/>
</dbReference>
<dbReference type="AlphaFoldDB" id="Q6L1K8"/>
<dbReference type="InterPro" id="IPR036527">
    <property type="entry name" value="SCP2_sterol-bd_dom_sf"/>
</dbReference>
<protein>
    <submittedName>
        <fullName evidence="2">Sterol binding protein</fullName>
    </submittedName>
</protein>
<evidence type="ECO:0000259" key="1">
    <source>
        <dbReference type="Pfam" id="PF02036"/>
    </source>
</evidence>
<evidence type="ECO:0000313" key="3">
    <source>
        <dbReference type="Proteomes" id="UP000000438"/>
    </source>
</evidence>